<reference evidence="2" key="1">
    <citation type="submission" date="2021-10" db="EMBL/GenBank/DDBJ databases">
        <title>De novo Genome Assembly of Clathrus columnatus (Basidiomycota, Fungi) Using Illumina and Nanopore Sequence Data.</title>
        <authorList>
            <person name="Ogiso-Tanaka E."/>
            <person name="Itagaki H."/>
            <person name="Hosoya T."/>
            <person name="Hosaka K."/>
        </authorList>
    </citation>
    <scope>NUCLEOTIDE SEQUENCE</scope>
    <source>
        <strain evidence="2">MO-923</strain>
    </source>
</reference>
<feature type="compositionally biased region" description="Low complexity" evidence="1">
    <location>
        <begin position="308"/>
        <end position="324"/>
    </location>
</feature>
<dbReference type="AlphaFoldDB" id="A0AAV5A8E4"/>
<evidence type="ECO:0000313" key="2">
    <source>
        <dbReference type="EMBL" id="GJJ09937.1"/>
    </source>
</evidence>
<proteinExistence type="predicted"/>
<dbReference type="Proteomes" id="UP001050691">
    <property type="component" value="Unassembled WGS sequence"/>
</dbReference>
<protein>
    <submittedName>
        <fullName evidence="2">Uncharacterized protein</fullName>
    </submittedName>
</protein>
<comment type="caution">
    <text evidence="2">The sequence shown here is derived from an EMBL/GenBank/DDBJ whole genome shotgun (WGS) entry which is preliminary data.</text>
</comment>
<sequence>MHSGSDYKTPPQSGQHVPDDIDNTPPSHGTACIAEYQINTASIDDIKENATENLRNTEECEIETMLQAMLRIIAQKTHDSVENQKWAEVALKQCLEAARIFLNESNNRYTIQLRSAIKAYCDGIDGSEPNRETLPTELRVPEEELATIFKINDPRVPSYCKPDIIQLDWKTARVLNGDDCLHDSFEDTVHCANSNYTPERKEHIKDNEKLKWDDILMTFELEKRKSLKDRDIPAEYQSEQFTHNTKSMLRPSRSGLEVDLSNSSSLGKSTPTKLRRKSSMKFKSPTRTSQFNGFTPVRKTRSSTTIGSSSPAPNSSSTTVMSSSPKATVSSIVASSSLETGSASTTARPFITELSPKTHSSESRKRKRGSDQVASEQSDSRKAQKVSESLHPAVQSAIYAAERLSTGAWIKCAVGVVLVDSELYVVMHDRQSPLAARGFDFITNLPYFIVLTLIFQRLASCHWDSIAFPPTPEIQFALEGHSGTIRIRNRSFQFRT</sequence>
<dbReference type="EMBL" id="BPWL01000004">
    <property type="protein sequence ID" value="GJJ09937.1"/>
    <property type="molecule type" value="Genomic_DNA"/>
</dbReference>
<feature type="region of interest" description="Disordered" evidence="1">
    <location>
        <begin position="238"/>
        <end position="388"/>
    </location>
</feature>
<organism evidence="2 3">
    <name type="scientific">Clathrus columnatus</name>
    <dbReference type="NCBI Taxonomy" id="1419009"/>
    <lineage>
        <taxon>Eukaryota</taxon>
        <taxon>Fungi</taxon>
        <taxon>Dikarya</taxon>
        <taxon>Basidiomycota</taxon>
        <taxon>Agaricomycotina</taxon>
        <taxon>Agaricomycetes</taxon>
        <taxon>Phallomycetidae</taxon>
        <taxon>Phallales</taxon>
        <taxon>Clathraceae</taxon>
        <taxon>Clathrus</taxon>
    </lineage>
</organism>
<evidence type="ECO:0000313" key="3">
    <source>
        <dbReference type="Proteomes" id="UP001050691"/>
    </source>
</evidence>
<accession>A0AAV5A8E4</accession>
<feature type="compositionally biased region" description="Polar residues" evidence="1">
    <location>
        <begin position="238"/>
        <end position="247"/>
    </location>
</feature>
<feature type="compositionally biased region" description="Polar residues" evidence="1">
    <location>
        <begin position="325"/>
        <end position="347"/>
    </location>
</feature>
<evidence type="ECO:0000256" key="1">
    <source>
        <dbReference type="SAM" id="MobiDB-lite"/>
    </source>
</evidence>
<feature type="compositionally biased region" description="Polar residues" evidence="1">
    <location>
        <begin position="260"/>
        <end position="272"/>
    </location>
</feature>
<name>A0AAV5A8E4_9AGAM</name>
<feature type="region of interest" description="Disordered" evidence="1">
    <location>
        <begin position="1"/>
        <end position="30"/>
    </location>
</feature>
<keyword evidence="3" id="KW-1185">Reference proteome</keyword>
<gene>
    <name evidence="2" type="ORF">Clacol_004161</name>
</gene>